<keyword evidence="1" id="KW-0677">Repeat</keyword>
<feature type="compositionally biased region" description="Low complexity" evidence="2">
    <location>
        <begin position="583"/>
        <end position="593"/>
    </location>
</feature>
<dbReference type="Pfam" id="PF06458">
    <property type="entry name" value="MucBP"/>
    <property type="match status" value="4"/>
</dbReference>
<organism evidence="5 6">
    <name type="scientific">Lactococcus lactis subsp. lactis</name>
    <name type="common">Streptococcus lactis</name>
    <dbReference type="NCBI Taxonomy" id="1360"/>
    <lineage>
        <taxon>Bacteria</taxon>
        <taxon>Bacillati</taxon>
        <taxon>Bacillota</taxon>
        <taxon>Bacilli</taxon>
        <taxon>Lactobacillales</taxon>
        <taxon>Streptococcaceae</taxon>
        <taxon>Lactococcus</taxon>
    </lineage>
</organism>
<dbReference type="AlphaFoldDB" id="A0A2Z3KCU6"/>
<evidence type="ECO:0000313" key="6">
    <source>
        <dbReference type="Proteomes" id="UP000245919"/>
    </source>
</evidence>
<protein>
    <recommendedName>
        <fullName evidence="4">MucBP domain-containing protein</fullName>
    </recommendedName>
</protein>
<gene>
    <name evidence="5" type="ORF">LL14B4_03305</name>
</gene>
<dbReference type="Proteomes" id="UP000245919">
    <property type="component" value="Chromosome"/>
</dbReference>
<accession>A0A2Z3KCU6</accession>
<reference evidence="5 6" key="1">
    <citation type="submission" date="2018-03" db="EMBL/GenBank/DDBJ databases">
        <title>Genome sequence of Lactococcus lactis strain 14B4 from almond drupe.</title>
        <authorList>
            <person name="Tran T.D."/>
            <person name="McGarvey J.A."/>
            <person name="Huynh S."/>
            <person name="Parker C.T."/>
        </authorList>
    </citation>
    <scope>NUCLEOTIDE SEQUENCE [LARGE SCALE GENOMIC DNA]</scope>
    <source>
        <strain evidence="5 6">14B4</strain>
    </source>
</reference>
<dbReference type="Gene3D" id="3.10.20.320">
    <property type="entry name" value="Putative peptidoglycan bound protein (lpxtg motif)"/>
    <property type="match status" value="4"/>
</dbReference>
<feature type="transmembrane region" description="Helical" evidence="3">
    <location>
        <begin position="609"/>
        <end position="631"/>
    </location>
</feature>
<feature type="domain" description="MucBP" evidence="4">
    <location>
        <begin position="432"/>
        <end position="494"/>
    </location>
</feature>
<feature type="transmembrane region" description="Helical" evidence="3">
    <location>
        <begin position="42"/>
        <end position="60"/>
    </location>
</feature>
<name>A0A2Z3KCU6_LACLL</name>
<keyword evidence="3" id="KW-0812">Transmembrane</keyword>
<proteinExistence type="predicted"/>
<feature type="compositionally biased region" description="Basic and acidic residues" evidence="2">
    <location>
        <begin position="595"/>
        <end position="607"/>
    </location>
</feature>
<keyword evidence="3" id="KW-1133">Transmembrane helix</keyword>
<evidence type="ECO:0000256" key="2">
    <source>
        <dbReference type="SAM" id="MobiDB-lite"/>
    </source>
</evidence>
<feature type="domain" description="MucBP" evidence="4">
    <location>
        <begin position="292"/>
        <end position="354"/>
    </location>
</feature>
<feature type="region of interest" description="Disordered" evidence="2">
    <location>
        <begin position="566"/>
        <end position="607"/>
    </location>
</feature>
<feature type="domain" description="MucBP" evidence="4">
    <location>
        <begin position="362"/>
        <end position="424"/>
    </location>
</feature>
<dbReference type="EMBL" id="CP028160">
    <property type="protein sequence ID" value="AWN65246.1"/>
    <property type="molecule type" value="Genomic_DNA"/>
</dbReference>
<evidence type="ECO:0000256" key="1">
    <source>
        <dbReference type="ARBA" id="ARBA00022737"/>
    </source>
</evidence>
<feature type="domain" description="MucBP" evidence="4">
    <location>
        <begin position="502"/>
        <end position="564"/>
    </location>
</feature>
<dbReference type="InterPro" id="IPR009459">
    <property type="entry name" value="MucBP_dom"/>
</dbReference>
<keyword evidence="3" id="KW-0472">Membrane</keyword>
<evidence type="ECO:0000256" key="3">
    <source>
        <dbReference type="SAM" id="Phobius"/>
    </source>
</evidence>
<sequence length="637" mass="69973">MLYYIWLKFNYTLSSYEMQYYFKNITIKTKSRILLSRVNNSTIFKFIFIGKIIVFLIKVYKLKRNRKMKKTMSKIIVALLLIFSVFADCITLKVNAATPNFGASIYYSFDGNNYKNIPWNSITDINLRTTSTVYVQTRLAATSDGTLTNNLWTSIINSDASGNEWFTFADYPKVAGSSELFPLLKMTYTTDGTNYSDSKPPLSNLKGVKVTLNGTLSSPESDGTSPFVTVTAPLIPKADYIINSGMINQTMFPIRGEYSLFYSWSIQEWFYSMSPSMNMGQFRFLNPTVGGDVTAKYVDTDGNKISDDVVKSGNVGDAYTTEQKTIAGYTFKEVQGSATGTFTDQAQTVTYVYTKDAIAGGDVTAKYVDTDGNMISDDVVKSGNVGDSYTTEQKTIAGYTFKEVQGSATGTFTDQAQTVTYVYTKDAIAGGDVTAKYVDTDGNMISDDVVKSGNVGDSYTTEQKTIAGYTFKEVQGSATGTFTDQAQTVTYVYTKDAIAGGDVTAKYVDTDGNKISDDVVKSGNVGDSYTAEQKTIAGYTFKEVQGSATGTFTDQAQTVTYIYTKNNVTPSTKPNDHSDAPESSKGNGNKNNSTLEKKNTLPQTGDDKGLSMIEMISGLFLIFGTIVMILFKRKRQD</sequence>
<feature type="transmembrane region" description="Helical" evidence="3">
    <location>
        <begin position="72"/>
        <end position="94"/>
    </location>
</feature>
<evidence type="ECO:0000313" key="5">
    <source>
        <dbReference type="EMBL" id="AWN65246.1"/>
    </source>
</evidence>
<evidence type="ECO:0000259" key="4">
    <source>
        <dbReference type="Pfam" id="PF06458"/>
    </source>
</evidence>